<feature type="region of interest" description="Disordered" evidence="1">
    <location>
        <begin position="145"/>
        <end position="226"/>
    </location>
</feature>
<proteinExistence type="predicted"/>
<name>A0A0G3HB01_9CORY</name>
<keyword evidence="2" id="KW-0812">Transmembrane</keyword>
<feature type="compositionally biased region" description="Low complexity" evidence="1">
    <location>
        <begin position="157"/>
        <end position="166"/>
    </location>
</feature>
<feature type="domain" description="DUF6542" evidence="3">
    <location>
        <begin position="8"/>
        <end position="131"/>
    </location>
</feature>
<keyword evidence="2" id="KW-0472">Membrane</keyword>
<evidence type="ECO:0000259" key="3">
    <source>
        <dbReference type="Pfam" id="PF20177"/>
    </source>
</evidence>
<feature type="compositionally biased region" description="Basic and acidic residues" evidence="1">
    <location>
        <begin position="184"/>
        <end position="194"/>
    </location>
</feature>
<reference evidence="5" key="2">
    <citation type="submission" date="2015-05" db="EMBL/GenBank/DDBJ databases">
        <title>Complete genome sequence of Corynebacterium testudinoris DSM 44614, recovered from necrotic lesions in the mouth of a tortoise.</title>
        <authorList>
            <person name="Ruckert C."/>
            <person name="Albersmeier A."/>
            <person name="Winkler A."/>
            <person name="Tauch A."/>
        </authorList>
    </citation>
    <scope>NUCLEOTIDE SEQUENCE [LARGE SCALE GENOMIC DNA]</scope>
    <source>
        <strain evidence="5">DSM 44614</strain>
    </source>
</reference>
<dbReference type="Proteomes" id="UP000035540">
    <property type="component" value="Chromosome"/>
</dbReference>
<keyword evidence="2" id="KW-1133">Transmembrane helix</keyword>
<evidence type="ECO:0000256" key="1">
    <source>
        <dbReference type="SAM" id="MobiDB-lite"/>
    </source>
</evidence>
<dbReference type="OrthoDB" id="4427741at2"/>
<gene>
    <name evidence="4" type="ORF">CTEST_04450</name>
</gene>
<accession>A0A0G3HB01</accession>
<reference evidence="4 5" key="1">
    <citation type="journal article" date="2015" name="Genome Announc.">
        <title>Complete Genome Sequence of the Type Strain Corynebacterium testudinoris DSM 44614, Recovered from Necrotic Lesions in the Mouth of a Tortoise.</title>
        <authorList>
            <person name="Ruckert C."/>
            <person name="Kriete M."/>
            <person name="Jaenicke S."/>
            <person name="Winkler A."/>
            <person name="Tauch A."/>
        </authorList>
    </citation>
    <scope>NUCLEOTIDE SEQUENCE [LARGE SCALE GENOMIC DNA]</scope>
    <source>
        <strain evidence="4 5">DSM 44614</strain>
    </source>
</reference>
<dbReference type="Pfam" id="PF20177">
    <property type="entry name" value="DUF6542"/>
    <property type="match status" value="1"/>
</dbReference>
<organism evidence="4 5">
    <name type="scientific">Corynebacterium testudinoris</name>
    <dbReference type="NCBI Taxonomy" id="136857"/>
    <lineage>
        <taxon>Bacteria</taxon>
        <taxon>Bacillati</taxon>
        <taxon>Actinomycetota</taxon>
        <taxon>Actinomycetes</taxon>
        <taxon>Mycobacteriales</taxon>
        <taxon>Corynebacteriaceae</taxon>
        <taxon>Corynebacterium</taxon>
    </lineage>
</organism>
<keyword evidence="5" id="KW-1185">Reference proteome</keyword>
<dbReference type="RefSeq" id="WP_047252714.1">
    <property type="nucleotide sequence ID" value="NZ_CP011545.1"/>
</dbReference>
<evidence type="ECO:0000313" key="4">
    <source>
        <dbReference type="EMBL" id="AKK08337.1"/>
    </source>
</evidence>
<feature type="transmembrane region" description="Helical" evidence="2">
    <location>
        <begin position="36"/>
        <end position="53"/>
    </location>
</feature>
<feature type="transmembrane region" description="Helical" evidence="2">
    <location>
        <begin position="101"/>
        <end position="125"/>
    </location>
</feature>
<dbReference type="KEGG" id="cted:CTEST_04450"/>
<dbReference type="EMBL" id="CP011545">
    <property type="protein sequence ID" value="AKK08337.1"/>
    <property type="molecule type" value="Genomic_DNA"/>
</dbReference>
<feature type="transmembrane region" description="Helical" evidence="2">
    <location>
        <begin position="12"/>
        <end position="30"/>
    </location>
</feature>
<protein>
    <recommendedName>
        <fullName evidence="3">DUF6542 domain-containing protein</fullName>
    </recommendedName>
</protein>
<evidence type="ECO:0000256" key="2">
    <source>
        <dbReference type="SAM" id="Phobius"/>
    </source>
</evidence>
<sequence>MQAPEPAGLPTWSGIAIVLAALITGLLLSLNSQSMGWPYLACFAIAGIVVAAFTEVRGLFLTVASLPLLFGIMTIVTSWVIGRSLAPEGTAAFSTTTIVTAIYPLTQFFPALIGTTLAATVIAVARVWWSKRNEKVEDTRAIARRRRTAEADRRNRATASRARTQTNKVTVEELVARNRRRSQRPTERPSERPVRQQPQPPREVRRPQSEEPQRRRHRRFDDDLYS</sequence>
<dbReference type="AlphaFoldDB" id="A0A0G3HB01"/>
<evidence type="ECO:0000313" key="5">
    <source>
        <dbReference type="Proteomes" id="UP000035540"/>
    </source>
</evidence>
<dbReference type="PATRIC" id="fig|136857.5.peg.879"/>
<dbReference type="InterPro" id="IPR046672">
    <property type="entry name" value="DUF6542"/>
</dbReference>
<dbReference type="STRING" id="136857.CTEST_04450"/>
<feature type="compositionally biased region" description="Basic and acidic residues" evidence="1">
    <location>
        <begin position="202"/>
        <end position="226"/>
    </location>
</feature>
<feature type="transmembrane region" description="Helical" evidence="2">
    <location>
        <begin position="60"/>
        <end position="81"/>
    </location>
</feature>